<feature type="non-terminal residue" evidence="2">
    <location>
        <position position="69"/>
    </location>
</feature>
<name>A0AAV5US09_9BILA</name>
<comment type="caution">
    <text evidence="2">The sequence shown here is derived from an EMBL/GenBank/DDBJ whole genome shotgun (WGS) entry which is preliminary data.</text>
</comment>
<evidence type="ECO:0000313" key="3">
    <source>
        <dbReference type="Proteomes" id="UP001432322"/>
    </source>
</evidence>
<dbReference type="Proteomes" id="UP001432322">
    <property type="component" value="Unassembled WGS sequence"/>
</dbReference>
<evidence type="ECO:0000313" key="2">
    <source>
        <dbReference type="EMBL" id="GMT09904.1"/>
    </source>
</evidence>
<protein>
    <submittedName>
        <fullName evidence="2">Uncharacterized protein</fullName>
    </submittedName>
</protein>
<dbReference type="EMBL" id="BTSY01000001">
    <property type="protein sequence ID" value="GMT09904.1"/>
    <property type="molecule type" value="Genomic_DNA"/>
</dbReference>
<keyword evidence="1" id="KW-0812">Transmembrane</keyword>
<evidence type="ECO:0000256" key="1">
    <source>
        <dbReference type="SAM" id="Phobius"/>
    </source>
</evidence>
<gene>
    <name evidence="2" type="ORF">PFISCL1PPCAC_1201</name>
</gene>
<feature type="transmembrane region" description="Helical" evidence="1">
    <location>
        <begin position="6"/>
        <end position="28"/>
    </location>
</feature>
<accession>A0AAV5US09</accession>
<keyword evidence="1" id="KW-0472">Membrane</keyword>
<proteinExistence type="predicted"/>
<organism evidence="2 3">
    <name type="scientific">Pristionchus fissidentatus</name>
    <dbReference type="NCBI Taxonomy" id="1538716"/>
    <lineage>
        <taxon>Eukaryota</taxon>
        <taxon>Metazoa</taxon>
        <taxon>Ecdysozoa</taxon>
        <taxon>Nematoda</taxon>
        <taxon>Chromadorea</taxon>
        <taxon>Rhabditida</taxon>
        <taxon>Rhabditina</taxon>
        <taxon>Diplogasteromorpha</taxon>
        <taxon>Diplogasteroidea</taxon>
        <taxon>Neodiplogasteridae</taxon>
        <taxon>Pristionchus</taxon>
    </lineage>
</organism>
<keyword evidence="3" id="KW-1185">Reference proteome</keyword>
<sequence>MANARLQTVVLVLNIIQLVFCVMFIVGGMMGRAYGFSTSFFTLLIAIFGICGVQCKNICLLVTHIVILV</sequence>
<keyword evidence="1" id="KW-1133">Transmembrane helix</keyword>
<reference evidence="2" key="1">
    <citation type="submission" date="2023-10" db="EMBL/GenBank/DDBJ databases">
        <title>Genome assembly of Pristionchus species.</title>
        <authorList>
            <person name="Yoshida K."/>
            <person name="Sommer R.J."/>
        </authorList>
    </citation>
    <scope>NUCLEOTIDE SEQUENCE</scope>
    <source>
        <strain evidence="2">RS5133</strain>
    </source>
</reference>
<feature type="transmembrane region" description="Helical" evidence="1">
    <location>
        <begin position="40"/>
        <end position="67"/>
    </location>
</feature>
<dbReference type="AlphaFoldDB" id="A0AAV5US09"/>